<dbReference type="Proteomes" id="UP000293547">
    <property type="component" value="Unassembled WGS sequence"/>
</dbReference>
<name>A0ACB6FQ03_9PLEO</name>
<evidence type="ECO:0000313" key="2">
    <source>
        <dbReference type="Proteomes" id="UP000293547"/>
    </source>
</evidence>
<accession>A0ACB6FQ03</accession>
<evidence type="ECO:0000313" key="1">
    <source>
        <dbReference type="EMBL" id="KAB2106492.1"/>
    </source>
</evidence>
<dbReference type="EMBL" id="PDWZ02000004">
    <property type="protein sequence ID" value="KAB2106492.1"/>
    <property type="molecule type" value="Genomic_DNA"/>
</dbReference>
<organism evidence="1 2">
    <name type="scientific">Alternaria gaisen</name>
    <dbReference type="NCBI Taxonomy" id="167740"/>
    <lineage>
        <taxon>Eukaryota</taxon>
        <taxon>Fungi</taxon>
        <taxon>Dikarya</taxon>
        <taxon>Ascomycota</taxon>
        <taxon>Pezizomycotina</taxon>
        <taxon>Dothideomycetes</taxon>
        <taxon>Pleosporomycetidae</taxon>
        <taxon>Pleosporales</taxon>
        <taxon>Pleosporineae</taxon>
        <taxon>Pleosporaceae</taxon>
        <taxon>Alternaria</taxon>
        <taxon>Alternaria sect. Alternaria</taxon>
    </lineage>
</organism>
<comment type="caution">
    <text evidence="1">The sequence shown here is derived from an EMBL/GenBank/DDBJ whole genome shotgun (WGS) entry which is preliminary data.</text>
</comment>
<reference evidence="1 2" key="1">
    <citation type="journal article" date="2019" name="bioRxiv">
        <title>Genomics, evolutionary history and diagnostics of the Alternaria alternata species group including apple and Asian pear pathotypes.</title>
        <authorList>
            <person name="Armitage A.D."/>
            <person name="Cockerton H.M."/>
            <person name="Sreenivasaprasad S."/>
            <person name="Woodhall J.W."/>
            <person name="Lane C.R."/>
            <person name="Harrison R.J."/>
            <person name="Clarkson J.P."/>
        </authorList>
    </citation>
    <scope>NUCLEOTIDE SEQUENCE [LARGE SCALE GENOMIC DNA]</scope>
    <source>
        <strain evidence="1 2">FERA 650</strain>
    </source>
</reference>
<gene>
    <name evidence="1" type="ORF">AG0111_0g4755</name>
</gene>
<proteinExistence type="predicted"/>
<sequence>MRSQAQSPHIQEPRNHNTSLIPSPLLRLPAELRIAIYGYVFGDNFYNLDLDRGFAKTHPSFNKCNLGLIATSRQLHSETRLLPYKLGIFSFHADIPDRSEDRRSFRIRQFVNSRTEEQKVAIGNNMRVFTDSFKYNPWTVLYGISIWTLDDWEVAISEQLEEQWLDQELW</sequence>
<keyword evidence="2" id="KW-1185">Reference proteome</keyword>
<protein>
    <submittedName>
        <fullName evidence="1">Uncharacterized protein</fullName>
    </submittedName>
</protein>